<dbReference type="GO" id="GO:0016787">
    <property type="term" value="F:hydrolase activity"/>
    <property type="evidence" value="ECO:0007669"/>
    <property type="project" value="UniProtKB-KW"/>
</dbReference>
<dbReference type="Proteomes" id="UP000671399">
    <property type="component" value="Unassembled WGS sequence"/>
</dbReference>
<keyword evidence="1 3" id="KW-0378">Hydrolase</keyword>
<dbReference type="PANTHER" id="PTHR43540">
    <property type="entry name" value="PEROXYUREIDOACRYLATE/UREIDOACRYLATE AMIDOHYDROLASE-RELATED"/>
    <property type="match status" value="1"/>
</dbReference>
<dbReference type="EMBL" id="JAGFWR010000012">
    <property type="protein sequence ID" value="MBO4163124.1"/>
    <property type="molecule type" value="Genomic_DNA"/>
</dbReference>
<keyword evidence="4" id="KW-1185">Reference proteome</keyword>
<dbReference type="InterPro" id="IPR000868">
    <property type="entry name" value="Isochorismatase-like_dom"/>
</dbReference>
<dbReference type="RefSeq" id="WP_208568706.1">
    <property type="nucleotide sequence ID" value="NZ_JAGFWR010000012.1"/>
</dbReference>
<proteinExistence type="predicted"/>
<dbReference type="SUPFAM" id="SSF52499">
    <property type="entry name" value="Isochorismatase-like hydrolases"/>
    <property type="match status" value="1"/>
</dbReference>
<dbReference type="Gene3D" id="3.40.50.850">
    <property type="entry name" value="Isochorismatase-like"/>
    <property type="match status" value="1"/>
</dbReference>
<dbReference type="PANTHER" id="PTHR43540:SF6">
    <property type="entry name" value="ISOCHORISMATASE-LIKE DOMAIN-CONTAINING PROTEIN"/>
    <property type="match status" value="1"/>
</dbReference>
<evidence type="ECO:0000313" key="4">
    <source>
        <dbReference type="Proteomes" id="UP000671399"/>
    </source>
</evidence>
<name>A0ABS3VC20_9ACTN</name>
<dbReference type="Pfam" id="PF00857">
    <property type="entry name" value="Isochorismatase"/>
    <property type="match status" value="1"/>
</dbReference>
<evidence type="ECO:0000259" key="2">
    <source>
        <dbReference type="Pfam" id="PF00857"/>
    </source>
</evidence>
<protein>
    <submittedName>
        <fullName evidence="3">Cysteine hydrolase</fullName>
    </submittedName>
</protein>
<evidence type="ECO:0000313" key="3">
    <source>
        <dbReference type="EMBL" id="MBO4163124.1"/>
    </source>
</evidence>
<organism evidence="3 4">
    <name type="scientific">Micromonospora antibiotica</name>
    <dbReference type="NCBI Taxonomy" id="2807623"/>
    <lineage>
        <taxon>Bacteria</taxon>
        <taxon>Bacillati</taxon>
        <taxon>Actinomycetota</taxon>
        <taxon>Actinomycetes</taxon>
        <taxon>Micromonosporales</taxon>
        <taxon>Micromonosporaceae</taxon>
        <taxon>Micromonospora</taxon>
    </lineage>
</organism>
<feature type="domain" description="Isochorismatase-like" evidence="2">
    <location>
        <begin position="6"/>
        <end position="161"/>
    </location>
</feature>
<gene>
    <name evidence="3" type="ORF">JQN83_20215</name>
</gene>
<dbReference type="InterPro" id="IPR036380">
    <property type="entry name" value="Isochorismatase-like_sf"/>
</dbReference>
<comment type="caution">
    <text evidence="3">The sequence shown here is derived from an EMBL/GenBank/DDBJ whole genome shotgun (WGS) entry which is preliminary data.</text>
</comment>
<evidence type="ECO:0000256" key="1">
    <source>
        <dbReference type="ARBA" id="ARBA00022801"/>
    </source>
</evidence>
<sequence length="178" mass="19567">MSETRAALIVIDMQNGFINDRSRHVVRKVVELVERWEATGRPVVFTRYHNYPGSPFERLIHWSAVQGPPQTEIVPELAAHARRAQGIVDKTIYSYFSPEGAALAEHEGWTDLVFCGIATESCVLKSAVDAFERDLTPWLVVDACGSHGGEAAHDAGLLVARRFIGADQLVTVQEVVAG</sequence>
<reference evidence="3 4" key="1">
    <citation type="submission" date="2021-03" db="EMBL/GenBank/DDBJ databases">
        <authorList>
            <person name="Lee D.-H."/>
        </authorList>
    </citation>
    <scope>NUCLEOTIDE SEQUENCE [LARGE SCALE GENOMIC DNA]</scope>
    <source>
        <strain evidence="3 4">MMS20-R2-23</strain>
    </source>
</reference>
<dbReference type="InterPro" id="IPR050272">
    <property type="entry name" value="Isochorismatase-like_hydrls"/>
</dbReference>
<accession>A0ABS3VC20</accession>
<dbReference type="CDD" id="cd00431">
    <property type="entry name" value="cysteine_hydrolases"/>
    <property type="match status" value="1"/>
</dbReference>